<accession>A0AAN1QQ59</accession>
<dbReference type="Pfam" id="PF00989">
    <property type="entry name" value="PAS"/>
    <property type="match status" value="1"/>
</dbReference>
<feature type="transmembrane region" description="Helical" evidence="7">
    <location>
        <begin position="53"/>
        <end position="80"/>
    </location>
</feature>
<dbReference type="NCBIfam" id="TIGR00229">
    <property type="entry name" value="sensory_box"/>
    <property type="match status" value="1"/>
</dbReference>
<dbReference type="CDD" id="cd01949">
    <property type="entry name" value="GGDEF"/>
    <property type="match status" value="1"/>
</dbReference>
<dbReference type="CDD" id="cd01948">
    <property type="entry name" value="EAL"/>
    <property type="match status" value="1"/>
</dbReference>
<dbReference type="EMBL" id="CP030139">
    <property type="protein sequence ID" value="AZB73357.1"/>
    <property type="molecule type" value="Genomic_DNA"/>
</dbReference>
<dbReference type="SMART" id="SM00052">
    <property type="entry name" value="EAL"/>
    <property type="match status" value="1"/>
</dbReference>
<evidence type="ECO:0000259" key="10">
    <source>
        <dbReference type="PROSITE" id="PS50887"/>
    </source>
</evidence>
<dbReference type="Pfam" id="PF05231">
    <property type="entry name" value="MASE1"/>
    <property type="match status" value="1"/>
</dbReference>
<feature type="transmembrane region" description="Helical" evidence="7">
    <location>
        <begin position="22"/>
        <end position="41"/>
    </location>
</feature>
<dbReference type="GO" id="GO:0005886">
    <property type="term" value="C:plasma membrane"/>
    <property type="evidence" value="ECO:0007669"/>
    <property type="project" value="UniProtKB-SubCell"/>
</dbReference>
<dbReference type="SUPFAM" id="SSF55785">
    <property type="entry name" value="PYP-like sensor domain (PAS domain)"/>
    <property type="match status" value="1"/>
</dbReference>
<gene>
    <name evidence="11" type="ORF">DOP62_12125</name>
</gene>
<dbReference type="FunFam" id="3.30.70.270:FF:000001">
    <property type="entry name" value="Diguanylate cyclase domain protein"/>
    <property type="match status" value="1"/>
</dbReference>
<dbReference type="SUPFAM" id="SSF141868">
    <property type="entry name" value="EAL domain-like"/>
    <property type="match status" value="1"/>
</dbReference>
<dbReference type="PANTHER" id="PTHR44757:SF2">
    <property type="entry name" value="BIOFILM ARCHITECTURE MAINTENANCE PROTEIN MBAA"/>
    <property type="match status" value="1"/>
</dbReference>
<evidence type="ECO:0000256" key="4">
    <source>
        <dbReference type="ARBA" id="ARBA00022989"/>
    </source>
</evidence>
<keyword evidence="6" id="KW-0175">Coiled coil</keyword>
<dbReference type="InterPro" id="IPR000014">
    <property type="entry name" value="PAS"/>
</dbReference>
<dbReference type="AlphaFoldDB" id="A0AAN1QQ59"/>
<dbReference type="InterPro" id="IPR000160">
    <property type="entry name" value="GGDEF_dom"/>
</dbReference>
<keyword evidence="2" id="KW-1003">Cell membrane</keyword>
<keyword evidence="4 7" id="KW-1133">Transmembrane helix</keyword>
<comment type="subcellular location">
    <subcellularLocation>
        <location evidence="1">Cell membrane</location>
        <topology evidence="1">Multi-pass membrane protein</topology>
    </subcellularLocation>
</comment>
<dbReference type="SUPFAM" id="SSF55073">
    <property type="entry name" value="Nucleotide cyclase"/>
    <property type="match status" value="1"/>
</dbReference>
<sequence>MSLAAFTGLSSLVNTRLADRRFWLGSLVTFCLFWVTARLGIDYGSLPPSNLTVAWLPAGIGLVACIALGYRAVIAIWLAAFLINLQDFTNLGGWQWGSELFHSFLAAPINASQAAIAYTLWRRFLGAPIQKSRQLWPLIGWVCLLPTALTLPILVANQAFGGFLPWDDVPNSLLTIWIGDSLGIFLVLPLYDGWRQNRHLGRKSLGWLGLSFAALVLILVLTFVLYPVFLGVTLLALLGLALQIGLLGSALGATALSIVALLATRQGLGPFHRLDPDHPDIAVILLMFSISLAVHIVGLQYSEIRRQRDRLQSAIDEQTNHLLNEIEELDQTRRELEDSKIFTENLIQAANAMVVLLDLEGRIQEINPIAEAITGYHRSEILGKNWFESIVPRDRYPNVWEQFKNCGTQDIPHNFENPILTKDGQERYIVWRNSRVFRKNECIGSVSFGIDITDRRASEKAWERQACYDFLTGLANRFLLQEQGQELLLLAQRNQDTLAVIFIDLDRFKEVNDNFGHEMGDRVLTEVAQRIRQSVRQSDLIARLSGDEFIAILPNTDAQGAAILAQKLQQQITQPILLNNRSIQLTTSLGISLYPVDGDDLEVLIKKADAAMYSIKEGGRDAFSFFTATIGQRLQERLEFEADLRAAIARDQFKLFYQPQISLEDNSIIGLESLLRWQHPRLGLLMPKDFLPIAIEIGLMEEIQQWVLKTACTQNALWQAQGLKSVPIGINFSGFPIQGFCPQIHDILAQSELRPQYIELELNEAILAEQELSGNKGLRQLKNLGLKIAVDDFGCSESTLACLRNEGLNRMKIDASLIQVLEQDPSMQKIVTAIIDLGLSLGLRVLAEGVETEFQRQWLKQRGCHEIQGFLMSFPLPAEAVPEVLANGL</sequence>
<dbReference type="SMART" id="SM00091">
    <property type="entry name" value="PAS"/>
    <property type="match status" value="1"/>
</dbReference>
<organism evidence="11 12">
    <name type="scientific">Synechococcus elongatus PCC 11801</name>
    <dbReference type="NCBI Taxonomy" id="2219813"/>
    <lineage>
        <taxon>Bacteria</taxon>
        <taxon>Bacillati</taxon>
        <taxon>Cyanobacteriota</taxon>
        <taxon>Cyanophyceae</taxon>
        <taxon>Synechococcales</taxon>
        <taxon>Synechococcaceae</taxon>
        <taxon>Synechococcus</taxon>
    </lineage>
</organism>
<dbReference type="Pfam" id="PF00990">
    <property type="entry name" value="GGDEF"/>
    <property type="match status" value="1"/>
</dbReference>
<dbReference type="InterPro" id="IPR029787">
    <property type="entry name" value="Nucleotide_cyclase"/>
</dbReference>
<evidence type="ECO:0000259" key="8">
    <source>
        <dbReference type="PROSITE" id="PS50112"/>
    </source>
</evidence>
<dbReference type="PROSITE" id="PS50112">
    <property type="entry name" value="PAS"/>
    <property type="match status" value="1"/>
</dbReference>
<dbReference type="InterPro" id="IPR052155">
    <property type="entry name" value="Biofilm_reg_signaling"/>
</dbReference>
<dbReference type="InterPro" id="IPR035919">
    <property type="entry name" value="EAL_sf"/>
</dbReference>
<evidence type="ECO:0000313" key="12">
    <source>
        <dbReference type="Proteomes" id="UP000267249"/>
    </source>
</evidence>
<dbReference type="PANTHER" id="PTHR44757">
    <property type="entry name" value="DIGUANYLATE CYCLASE DGCP"/>
    <property type="match status" value="1"/>
</dbReference>
<dbReference type="Pfam" id="PF00563">
    <property type="entry name" value="EAL"/>
    <property type="match status" value="1"/>
</dbReference>
<evidence type="ECO:0000313" key="11">
    <source>
        <dbReference type="EMBL" id="AZB73357.1"/>
    </source>
</evidence>
<feature type="coiled-coil region" evidence="6">
    <location>
        <begin position="301"/>
        <end position="346"/>
    </location>
</feature>
<dbReference type="InterPro" id="IPR035965">
    <property type="entry name" value="PAS-like_dom_sf"/>
</dbReference>
<dbReference type="GO" id="GO:0006355">
    <property type="term" value="P:regulation of DNA-templated transcription"/>
    <property type="evidence" value="ECO:0007669"/>
    <property type="project" value="InterPro"/>
</dbReference>
<keyword evidence="5 7" id="KW-0472">Membrane</keyword>
<feature type="transmembrane region" description="Helical" evidence="7">
    <location>
        <begin position="205"/>
        <end position="229"/>
    </location>
</feature>
<evidence type="ECO:0000256" key="6">
    <source>
        <dbReference type="SAM" id="Coils"/>
    </source>
</evidence>
<name>A0AAN1QQ59_SYNEL</name>
<dbReference type="InterPro" id="IPR007895">
    <property type="entry name" value="MASE1"/>
</dbReference>
<dbReference type="InterPro" id="IPR013767">
    <property type="entry name" value="PAS_fold"/>
</dbReference>
<reference evidence="11 12" key="1">
    <citation type="journal article" date="2018" name="Sci. Rep.">
        <title>Genome Features and Biochemical Characteristics of a Robust, Fast Growing and Naturally Transformable Cyanobacterium Synechococcus elongatus PCC 11801 Isolated from India.</title>
        <authorList>
            <person name="Jaiswal D."/>
            <person name="Sengupta A."/>
            <person name="Sohoni S."/>
            <person name="Sengupta S."/>
            <person name="Phadnavis A.G."/>
            <person name="Pakrasi H.B."/>
            <person name="Wangikar P.P."/>
        </authorList>
    </citation>
    <scope>NUCLEOTIDE SEQUENCE [LARGE SCALE GENOMIC DNA]</scope>
    <source>
        <strain evidence="11 12">PCC 11801</strain>
    </source>
</reference>
<dbReference type="SMART" id="SM00267">
    <property type="entry name" value="GGDEF"/>
    <property type="match status" value="1"/>
</dbReference>
<feature type="transmembrane region" description="Helical" evidence="7">
    <location>
        <begin position="133"/>
        <end position="154"/>
    </location>
</feature>
<feature type="domain" description="EAL" evidence="9">
    <location>
        <begin position="637"/>
        <end position="889"/>
    </location>
</feature>
<dbReference type="Proteomes" id="UP000267249">
    <property type="component" value="Chromosome"/>
</dbReference>
<dbReference type="Gene3D" id="3.30.450.20">
    <property type="entry name" value="PAS domain"/>
    <property type="match status" value="1"/>
</dbReference>
<dbReference type="NCBIfam" id="TIGR00254">
    <property type="entry name" value="GGDEF"/>
    <property type="match status" value="1"/>
</dbReference>
<dbReference type="PROSITE" id="PS50883">
    <property type="entry name" value="EAL"/>
    <property type="match status" value="1"/>
</dbReference>
<evidence type="ECO:0000256" key="2">
    <source>
        <dbReference type="ARBA" id="ARBA00022475"/>
    </source>
</evidence>
<proteinExistence type="predicted"/>
<feature type="transmembrane region" description="Helical" evidence="7">
    <location>
        <begin position="235"/>
        <end position="261"/>
    </location>
</feature>
<dbReference type="Gene3D" id="3.30.70.270">
    <property type="match status" value="1"/>
</dbReference>
<dbReference type="PROSITE" id="PS50887">
    <property type="entry name" value="GGDEF"/>
    <property type="match status" value="1"/>
</dbReference>
<protein>
    <submittedName>
        <fullName evidence="11">EAL domain-containing protein</fullName>
    </submittedName>
</protein>
<evidence type="ECO:0000256" key="5">
    <source>
        <dbReference type="ARBA" id="ARBA00023136"/>
    </source>
</evidence>
<evidence type="ECO:0000256" key="7">
    <source>
        <dbReference type="SAM" id="Phobius"/>
    </source>
</evidence>
<feature type="transmembrane region" description="Helical" evidence="7">
    <location>
        <begin position="281"/>
        <end position="301"/>
    </location>
</feature>
<evidence type="ECO:0000256" key="3">
    <source>
        <dbReference type="ARBA" id="ARBA00022692"/>
    </source>
</evidence>
<dbReference type="RefSeq" id="WP_208674103.1">
    <property type="nucleotide sequence ID" value="NZ_CP030139.2"/>
</dbReference>
<keyword evidence="3 7" id="KW-0812">Transmembrane</keyword>
<feature type="domain" description="PAS" evidence="8">
    <location>
        <begin position="339"/>
        <end position="395"/>
    </location>
</feature>
<dbReference type="CDD" id="cd00130">
    <property type="entry name" value="PAS"/>
    <property type="match status" value="1"/>
</dbReference>
<dbReference type="Gene3D" id="3.20.20.450">
    <property type="entry name" value="EAL domain"/>
    <property type="match status" value="1"/>
</dbReference>
<dbReference type="InterPro" id="IPR001633">
    <property type="entry name" value="EAL_dom"/>
</dbReference>
<dbReference type="InterPro" id="IPR043128">
    <property type="entry name" value="Rev_trsase/Diguanyl_cyclase"/>
</dbReference>
<feature type="transmembrane region" description="Helical" evidence="7">
    <location>
        <begin position="174"/>
        <end position="193"/>
    </location>
</feature>
<feature type="domain" description="GGDEF" evidence="10">
    <location>
        <begin position="496"/>
        <end position="628"/>
    </location>
</feature>
<evidence type="ECO:0000259" key="9">
    <source>
        <dbReference type="PROSITE" id="PS50883"/>
    </source>
</evidence>
<evidence type="ECO:0000256" key="1">
    <source>
        <dbReference type="ARBA" id="ARBA00004651"/>
    </source>
</evidence>